<evidence type="ECO:0000256" key="5">
    <source>
        <dbReference type="ARBA" id="ARBA00022801"/>
    </source>
</evidence>
<evidence type="ECO:0000256" key="4">
    <source>
        <dbReference type="ARBA" id="ARBA00022759"/>
    </source>
</evidence>
<protein>
    <submittedName>
        <fullName evidence="10">4449_t:CDS:1</fullName>
    </submittedName>
</protein>
<keyword evidence="6" id="KW-1015">Disulfide bond</keyword>
<comment type="caution">
    <text evidence="10">The sequence shown here is derived from an EMBL/GenBank/DDBJ whole genome shotgun (WGS) entry which is preliminary data.</text>
</comment>
<feature type="compositionally biased region" description="Low complexity" evidence="8">
    <location>
        <begin position="23"/>
        <end position="37"/>
    </location>
</feature>
<dbReference type="SUPFAM" id="SSF48537">
    <property type="entry name" value="Phospholipase C/P1 nuclease"/>
    <property type="match status" value="2"/>
</dbReference>
<keyword evidence="5" id="KW-0378">Hydrolase</keyword>
<dbReference type="GO" id="GO:0006308">
    <property type="term" value="P:DNA catabolic process"/>
    <property type="evidence" value="ECO:0007669"/>
    <property type="project" value="InterPro"/>
</dbReference>
<accession>A0A9N9NS46</accession>
<proteinExistence type="inferred from homology"/>
<dbReference type="GO" id="GO:0004519">
    <property type="term" value="F:endonuclease activity"/>
    <property type="evidence" value="ECO:0007669"/>
    <property type="project" value="UniProtKB-KW"/>
</dbReference>
<keyword evidence="9" id="KW-0812">Transmembrane</keyword>
<dbReference type="GO" id="GO:0016788">
    <property type="term" value="F:hydrolase activity, acting on ester bonds"/>
    <property type="evidence" value="ECO:0007669"/>
    <property type="project" value="InterPro"/>
</dbReference>
<dbReference type="PANTHER" id="PTHR33146">
    <property type="entry name" value="ENDONUCLEASE 4"/>
    <property type="match status" value="1"/>
</dbReference>
<dbReference type="Gene3D" id="1.10.575.10">
    <property type="entry name" value="P1 Nuclease"/>
    <property type="match status" value="1"/>
</dbReference>
<evidence type="ECO:0000256" key="7">
    <source>
        <dbReference type="ARBA" id="ARBA00023180"/>
    </source>
</evidence>
<keyword evidence="3" id="KW-0479">Metal-binding</keyword>
<sequence length="382" mass="43488">QKDNYKWVTSFDPSRPLQPIQPIPTTSNSSPSNDSPSNIGSIIGGTFGGLAGLIVLITIAVLIVRRYGHSPHPDIRLHEQEISSHQPIRHQIAAAIGQRFLSPKAFRNVFELLPKEAHGNLSYIAAWPDQVKHTPEYRFTSPMHFISPPNDYPPNNCTFSWVPGKYDLINAIHNYSNRLDPESDPNFWPRAEALRFLVHFIGDLHQPLHITARDRGGNGSPEFNENSTFDYNLTEIDNQFNSSEPLFGGPFYDLYLNYIIHLMKTTWRHELSSWRICQEDFEFSTEFSYNPNQFHFTSTNVSSEYFTVSPMDKNISHSVACPEFWAIQINELNCKVVYNGYEPKLDLSIGTYYERIVDGKIIEKLLAIAGIRIAAVLNTILG</sequence>
<dbReference type="AlphaFoldDB" id="A0A9N9NS46"/>
<evidence type="ECO:0000313" key="11">
    <source>
        <dbReference type="Proteomes" id="UP000789759"/>
    </source>
</evidence>
<evidence type="ECO:0000256" key="1">
    <source>
        <dbReference type="ARBA" id="ARBA00009547"/>
    </source>
</evidence>
<keyword evidence="7" id="KW-0325">Glycoprotein</keyword>
<dbReference type="Proteomes" id="UP000789759">
    <property type="component" value="Unassembled WGS sequence"/>
</dbReference>
<evidence type="ECO:0000256" key="6">
    <source>
        <dbReference type="ARBA" id="ARBA00023157"/>
    </source>
</evidence>
<comment type="similarity">
    <text evidence="1">Belongs to the nuclease type I family.</text>
</comment>
<keyword evidence="2" id="KW-0540">Nuclease</keyword>
<keyword evidence="11" id="KW-1185">Reference proteome</keyword>
<keyword evidence="9" id="KW-0472">Membrane</keyword>
<keyword evidence="4" id="KW-0255">Endonuclease</keyword>
<dbReference type="GO" id="GO:0003676">
    <property type="term" value="F:nucleic acid binding"/>
    <property type="evidence" value="ECO:0007669"/>
    <property type="project" value="InterPro"/>
</dbReference>
<feature type="non-terminal residue" evidence="10">
    <location>
        <position position="382"/>
    </location>
</feature>
<keyword evidence="9" id="KW-1133">Transmembrane helix</keyword>
<evidence type="ECO:0000313" key="10">
    <source>
        <dbReference type="EMBL" id="CAG8765742.1"/>
    </source>
</evidence>
<evidence type="ECO:0000256" key="2">
    <source>
        <dbReference type="ARBA" id="ARBA00022722"/>
    </source>
</evidence>
<dbReference type="EMBL" id="CAJVQA010020817">
    <property type="protein sequence ID" value="CAG8765742.1"/>
    <property type="molecule type" value="Genomic_DNA"/>
</dbReference>
<organism evidence="10 11">
    <name type="scientific">Cetraspora pellucida</name>
    <dbReference type="NCBI Taxonomy" id="1433469"/>
    <lineage>
        <taxon>Eukaryota</taxon>
        <taxon>Fungi</taxon>
        <taxon>Fungi incertae sedis</taxon>
        <taxon>Mucoromycota</taxon>
        <taxon>Glomeromycotina</taxon>
        <taxon>Glomeromycetes</taxon>
        <taxon>Diversisporales</taxon>
        <taxon>Gigasporaceae</taxon>
        <taxon>Cetraspora</taxon>
    </lineage>
</organism>
<dbReference type="GO" id="GO:0046872">
    <property type="term" value="F:metal ion binding"/>
    <property type="evidence" value="ECO:0007669"/>
    <property type="project" value="UniProtKB-KW"/>
</dbReference>
<dbReference type="PANTHER" id="PTHR33146:SF29">
    <property type="entry name" value="S1_P1 NUCLEASE"/>
    <property type="match status" value="1"/>
</dbReference>
<evidence type="ECO:0000256" key="9">
    <source>
        <dbReference type="SAM" id="Phobius"/>
    </source>
</evidence>
<evidence type="ECO:0000256" key="3">
    <source>
        <dbReference type="ARBA" id="ARBA00022723"/>
    </source>
</evidence>
<gene>
    <name evidence="10" type="ORF">CPELLU_LOCUS15581</name>
</gene>
<reference evidence="10" key="1">
    <citation type="submission" date="2021-06" db="EMBL/GenBank/DDBJ databases">
        <authorList>
            <person name="Kallberg Y."/>
            <person name="Tangrot J."/>
            <person name="Rosling A."/>
        </authorList>
    </citation>
    <scope>NUCLEOTIDE SEQUENCE</scope>
    <source>
        <strain evidence="10">FL966</strain>
    </source>
</reference>
<feature type="transmembrane region" description="Helical" evidence="9">
    <location>
        <begin position="39"/>
        <end position="64"/>
    </location>
</feature>
<dbReference type="InterPro" id="IPR008947">
    <property type="entry name" value="PLipase_C/P1_nuclease_dom_sf"/>
</dbReference>
<evidence type="ECO:0000256" key="8">
    <source>
        <dbReference type="SAM" id="MobiDB-lite"/>
    </source>
</evidence>
<name>A0A9N9NS46_9GLOM</name>
<dbReference type="Pfam" id="PF02265">
    <property type="entry name" value="S1-P1_nuclease"/>
    <property type="match status" value="1"/>
</dbReference>
<dbReference type="InterPro" id="IPR003154">
    <property type="entry name" value="S1/P1nuclease"/>
</dbReference>
<dbReference type="OrthoDB" id="441446at2759"/>
<feature type="region of interest" description="Disordered" evidence="8">
    <location>
        <begin position="1"/>
        <end position="37"/>
    </location>
</feature>
<dbReference type="CDD" id="cd11010">
    <property type="entry name" value="S1-P1_nuclease"/>
    <property type="match status" value="1"/>
</dbReference>